<keyword evidence="2" id="KW-0560">Oxidoreductase</keyword>
<dbReference type="PANTHER" id="PTHR42901">
    <property type="entry name" value="ALCOHOL DEHYDROGENASE"/>
    <property type="match status" value="1"/>
</dbReference>
<evidence type="ECO:0000313" key="4">
    <source>
        <dbReference type="EMBL" id="KSA01264.1"/>
    </source>
</evidence>
<dbReference type="Proteomes" id="UP000054251">
    <property type="component" value="Unassembled WGS sequence"/>
</dbReference>
<dbReference type="PANTHER" id="PTHR42901:SF1">
    <property type="entry name" value="ALCOHOL DEHYDROGENASE"/>
    <property type="match status" value="1"/>
</dbReference>
<dbReference type="AlphaFoldDB" id="A0A0V1PYF5"/>
<comment type="caution">
    <text evidence="4">The sequence shown here is derived from an EMBL/GenBank/DDBJ whole genome shotgun (WGS) entry which is preliminary data.</text>
</comment>
<dbReference type="GO" id="GO:0016616">
    <property type="term" value="F:oxidoreductase activity, acting on the CH-OH group of donors, NAD or NADP as acceptor"/>
    <property type="evidence" value="ECO:0007669"/>
    <property type="project" value="UniProtKB-ARBA"/>
</dbReference>
<dbReference type="InterPro" id="IPR002347">
    <property type="entry name" value="SDR_fam"/>
</dbReference>
<evidence type="ECO:0000256" key="1">
    <source>
        <dbReference type="ARBA" id="ARBA00006484"/>
    </source>
</evidence>
<dbReference type="SUPFAM" id="SSF51735">
    <property type="entry name" value="NAD(P)-binding Rossmann-fold domains"/>
    <property type="match status" value="1"/>
</dbReference>
<sequence>MSYGSKAAERVANKIVLITGASSGIGEATAKEIASAANGNLKLVLCARRKEKLDYLSKELTEKYPSIKVHVAQLDVSKLETIKPFIDNLPEEFANVDVLVNNAGLALGRDEVGTIKTDDMLSMFQTNVLGLITITQAVLPIMKKKNSGDIVNIGSIAGRDSYPGGGIYCPTKASVKSFSQVLRKELINTKIRVLEVDPGNVETEFSNVRFKGDLEKAKQVYAGTEPLLSEDIAEVIVFGLTRKQKTVIAETLVFSTNQASAFHLYRESDK</sequence>
<comment type="similarity">
    <text evidence="1 3">Belongs to the short-chain dehydrogenases/reductases (SDR) family.</text>
</comment>
<dbReference type="FunFam" id="3.40.50.720:FF:000047">
    <property type="entry name" value="NADP-dependent L-serine/L-allo-threonine dehydrogenase"/>
    <property type="match status" value="1"/>
</dbReference>
<evidence type="ECO:0000256" key="3">
    <source>
        <dbReference type="RuleBase" id="RU000363"/>
    </source>
</evidence>
<dbReference type="OrthoDB" id="6251714at2759"/>
<proteinExistence type="inferred from homology"/>
<keyword evidence="5" id="KW-1185">Reference proteome</keyword>
<dbReference type="GeneID" id="26839969"/>
<name>A0A0V1PYF5_9ASCO</name>
<accession>A0A0V1PYF5</accession>
<evidence type="ECO:0000313" key="5">
    <source>
        <dbReference type="Proteomes" id="UP000054251"/>
    </source>
</evidence>
<organism evidence="4 5">
    <name type="scientific">Debaryomyces fabryi</name>
    <dbReference type="NCBI Taxonomy" id="58627"/>
    <lineage>
        <taxon>Eukaryota</taxon>
        <taxon>Fungi</taxon>
        <taxon>Dikarya</taxon>
        <taxon>Ascomycota</taxon>
        <taxon>Saccharomycotina</taxon>
        <taxon>Pichiomycetes</taxon>
        <taxon>Debaryomycetaceae</taxon>
        <taxon>Debaryomyces</taxon>
    </lineage>
</organism>
<dbReference type="InterPro" id="IPR036291">
    <property type="entry name" value="NAD(P)-bd_dom_sf"/>
</dbReference>
<dbReference type="PRINTS" id="PR00081">
    <property type="entry name" value="GDHRDH"/>
</dbReference>
<gene>
    <name evidence="4" type="ORF">AC631_02960</name>
</gene>
<protein>
    <recommendedName>
        <fullName evidence="6">NADP-dependent 3-hydroxy acid dehydrogenase</fullName>
    </recommendedName>
</protein>
<dbReference type="EMBL" id="LMYN01000058">
    <property type="protein sequence ID" value="KSA01264.1"/>
    <property type="molecule type" value="Genomic_DNA"/>
</dbReference>
<evidence type="ECO:0008006" key="6">
    <source>
        <dbReference type="Google" id="ProtNLM"/>
    </source>
</evidence>
<dbReference type="RefSeq" id="XP_015467366.1">
    <property type="nucleotide sequence ID" value="XM_015611789.1"/>
</dbReference>
<dbReference type="Gene3D" id="3.40.50.720">
    <property type="entry name" value="NAD(P)-binding Rossmann-like Domain"/>
    <property type="match status" value="1"/>
</dbReference>
<evidence type="ECO:0000256" key="2">
    <source>
        <dbReference type="ARBA" id="ARBA00023002"/>
    </source>
</evidence>
<dbReference type="Pfam" id="PF00106">
    <property type="entry name" value="adh_short"/>
    <property type="match status" value="1"/>
</dbReference>
<reference evidence="4 5" key="1">
    <citation type="submission" date="2015-11" db="EMBL/GenBank/DDBJ databases">
        <title>The genome of Debaryomyces fabryi.</title>
        <authorList>
            <person name="Tafer H."/>
            <person name="Lopandic K."/>
        </authorList>
    </citation>
    <scope>NUCLEOTIDE SEQUENCE [LARGE SCALE GENOMIC DNA]</scope>
    <source>
        <strain evidence="4 5">CBS 789</strain>
    </source>
</reference>
<dbReference type="PRINTS" id="PR00080">
    <property type="entry name" value="SDRFAMILY"/>
</dbReference>